<evidence type="ECO:0000313" key="4">
    <source>
        <dbReference type="Proteomes" id="UP000480350"/>
    </source>
</evidence>
<reference evidence="3 4" key="1">
    <citation type="submission" date="2019-12" db="EMBL/GenBank/DDBJ databases">
        <authorList>
            <person name="Lee S.D."/>
        </authorList>
    </citation>
    <scope>NUCLEOTIDE SEQUENCE [LARGE SCALE GENOMIC DNA]</scope>
    <source>
        <strain evidence="3 4">GH1-50</strain>
    </source>
</reference>
<dbReference type="Proteomes" id="UP000480350">
    <property type="component" value="Unassembled WGS sequence"/>
</dbReference>
<feature type="compositionally biased region" description="Pro residues" evidence="1">
    <location>
        <begin position="1"/>
        <end position="13"/>
    </location>
</feature>
<name>A0A7C9IGY1_9RHOB</name>
<evidence type="ECO:0000256" key="1">
    <source>
        <dbReference type="SAM" id="MobiDB-lite"/>
    </source>
</evidence>
<reference evidence="3 4" key="2">
    <citation type="submission" date="2020-03" db="EMBL/GenBank/DDBJ databases">
        <title>Kangsaoukella pontilimi gen. nov., sp. nov., a new member of the family Rhodobacteraceae isolated from a tidal mudflat.</title>
        <authorList>
            <person name="Kim I.S."/>
        </authorList>
    </citation>
    <scope>NUCLEOTIDE SEQUENCE [LARGE SCALE GENOMIC DNA]</scope>
    <source>
        <strain evidence="3 4">GH1-50</strain>
    </source>
</reference>
<proteinExistence type="predicted"/>
<dbReference type="Pfam" id="PF13403">
    <property type="entry name" value="Hint_2"/>
    <property type="match status" value="1"/>
</dbReference>
<accession>A0A7C9IGY1</accession>
<sequence length="267" mass="29429">MSYTPPTLPPLPEGPRSRIISEPRPSARRTSRPRPASRPTRFSRRYEIEWLEDGEVQCETRTALALPAFEQAFGAFTHGVLIQTADGPVAVEDLMPGMWLECANGSLTQLLWKGSITLVPGAPSSMDEPDRLYRVMPDAFGLGRPVQDQTFGPHARRINRDPKLRASLGTEAALVPLSAVADGMSVIEVWPVAPTRVYHLVCDRHETLLAAGLEIESYHPGPEVPLSLPEEMMAQFLTFFPHVETIRDFGRLAAPRVGADEMNALVA</sequence>
<feature type="region of interest" description="Disordered" evidence="1">
    <location>
        <begin position="1"/>
        <end position="40"/>
    </location>
</feature>
<comment type="caution">
    <text evidence="3">The sequence shown here is derived from an EMBL/GenBank/DDBJ whole genome shotgun (WGS) entry which is preliminary data.</text>
</comment>
<dbReference type="AlphaFoldDB" id="A0A7C9IGY1"/>
<dbReference type="EMBL" id="WUPT01000002">
    <property type="protein sequence ID" value="MXQ08644.1"/>
    <property type="molecule type" value="Genomic_DNA"/>
</dbReference>
<gene>
    <name evidence="3" type="ORF">GQ651_12380</name>
</gene>
<evidence type="ECO:0000259" key="2">
    <source>
        <dbReference type="Pfam" id="PF13403"/>
    </source>
</evidence>
<protein>
    <recommendedName>
        <fullName evidence="2">Hedgehog/Intein (Hint) domain-containing protein</fullName>
    </recommendedName>
</protein>
<dbReference type="InterPro" id="IPR028992">
    <property type="entry name" value="Hedgehog/Intein_dom"/>
</dbReference>
<dbReference type="RefSeq" id="WP_160764556.1">
    <property type="nucleotide sequence ID" value="NZ_WUPT01000002.1"/>
</dbReference>
<feature type="domain" description="Hedgehog/Intein (Hint)" evidence="2">
    <location>
        <begin position="75"/>
        <end position="221"/>
    </location>
</feature>
<keyword evidence="4" id="KW-1185">Reference proteome</keyword>
<organism evidence="3 4">
    <name type="scientific">Kangsaoukella pontilimi</name>
    <dbReference type="NCBI Taxonomy" id="2691042"/>
    <lineage>
        <taxon>Bacteria</taxon>
        <taxon>Pseudomonadati</taxon>
        <taxon>Pseudomonadota</taxon>
        <taxon>Alphaproteobacteria</taxon>
        <taxon>Rhodobacterales</taxon>
        <taxon>Paracoccaceae</taxon>
        <taxon>Kangsaoukella</taxon>
    </lineage>
</organism>
<evidence type="ECO:0000313" key="3">
    <source>
        <dbReference type="EMBL" id="MXQ08644.1"/>
    </source>
</evidence>